<dbReference type="GO" id="GO:0005886">
    <property type="term" value="C:plasma membrane"/>
    <property type="evidence" value="ECO:0007669"/>
    <property type="project" value="TreeGrafter"/>
</dbReference>
<keyword evidence="1" id="KW-1133">Transmembrane helix</keyword>
<dbReference type="InterPro" id="IPR045122">
    <property type="entry name" value="Csc1-like"/>
</dbReference>
<reference evidence="3" key="2">
    <citation type="submission" date="2011-02" db="EMBL/GenBank/DDBJ databases">
        <authorList>
            <person name="MacLean D."/>
        </authorList>
    </citation>
    <scope>NUCLEOTIDE SEQUENCE</scope>
</reference>
<gene>
    <name evidence="3" type="primary">AlNc14C46G3719</name>
    <name evidence="3" type="ORF">ALNC14_043090</name>
</gene>
<dbReference type="EMBL" id="FR824091">
    <property type="protein sequence ID" value="CCA18166.1"/>
    <property type="molecule type" value="Genomic_DNA"/>
</dbReference>
<organism evidence="3">
    <name type="scientific">Albugo laibachii Nc14</name>
    <dbReference type="NCBI Taxonomy" id="890382"/>
    <lineage>
        <taxon>Eukaryota</taxon>
        <taxon>Sar</taxon>
        <taxon>Stramenopiles</taxon>
        <taxon>Oomycota</taxon>
        <taxon>Peronosporomycetes</taxon>
        <taxon>Albuginales</taxon>
        <taxon>Albuginaceae</taxon>
        <taxon>Albugo</taxon>
    </lineage>
</organism>
<dbReference type="HOGENOM" id="CLU_1513231_0_0_1"/>
<proteinExistence type="predicted"/>
<dbReference type="Pfam" id="PF02714">
    <property type="entry name" value="RSN1_7TM"/>
    <property type="match status" value="1"/>
</dbReference>
<name>F0WAJ5_9STRA</name>
<feature type="transmembrane region" description="Helical" evidence="1">
    <location>
        <begin position="69"/>
        <end position="96"/>
    </location>
</feature>
<feature type="transmembrane region" description="Helical" evidence="1">
    <location>
        <begin position="7"/>
        <end position="29"/>
    </location>
</feature>
<reference evidence="3" key="1">
    <citation type="journal article" date="2011" name="PLoS Biol.">
        <title>Gene gain and loss during evolution of obligate parasitism in the white rust pathogen of Arabidopsis thaliana.</title>
        <authorList>
            <person name="Kemen E."/>
            <person name="Gardiner A."/>
            <person name="Schultz-Larsen T."/>
            <person name="Kemen A.C."/>
            <person name="Balmuth A.L."/>
            <person name="Robert-Seilaniantz A."/>
            <person name="Bailey K."/>
            <person name="Holub E."/>
            <person name="Studholme D.J."/>
            <person name="Maclean D."/>
            <person name="Jones J.D."/>
        </authorList>
    </citation>
    <scope>NUCLEOTIDE SEQUENCE</scope>
</reference>
<dbReference type="InterPro" id="IPR003864">
    <property type="entry name" value="CSC1/OSCA1-like_7TM"/>
</dbReference>
<protein>
    <submittedName>
        <fullName evidence="3">Uncharacterized protein AlNc14C46G3719</fullName>
    </submittedName>
</protein>
<dbReference type="PANTHER" id="PTHR13018">
    <property type="entry name" value="PROBABLE MEMBRANE PROTEIN DUF221-RELATED"/>
    <property type="match status" value="1"/>
</dbReference>
<feature type="domain" description="CSC1/OSCA1-like 7TM region" evidence="2">
    <location>
        <begin position="4"/>
        <end position="70"/>
    </location>
</feature>
<evidence type="ECO:0000259" key="2">
    <source>
        <dbReference type="Pfam" id="PF02714"/>
    </source>
</evidence>
<accession>F0WAJ5</accession>
<keyword evidence="1" id="KW-0472">Membrane</keyword>
<evidence type="ECO:0000256" key="1">
    <source>
        <dbReference type="SAM" id="Phobius"/>
    </source>
</evidence>
<dbReference type="AlphaFoldDB" id="F0WAJ5"/>
<evidence type="ECO:0000313" key="3">
    <source>
        <dbReference type="EMBL" id="CCA18166.1"/>
    </source>
</evidence>
<keyword evidence="1" id="KW-0812">Transmembrane</keyword>
<dbReference type="GO" id="GO:0005227">
    <property type="term" value="F:calcium-activated cation channel activity"/>
    <property type="evidence" value="ECO:0007669"/>
    <property type="project" value="InterPro"/>
</dbReference>
<dbReference type="PANTHER" id="PTHR13018:SF5">
    <property type="entry name" value="RE44586P"/>
    <property type="match status" value="1"/>
</dbReference>
<sequence length="178" mass="20248">MNLSILLVILIGTVFTPLVTPFGSLYFYIHFWVTKYQFLYVVPHTNGTTEFAQTACEVVFWSLVVAQSMVAIALFQVADVALCVAIRLLIALTILFQIFRSHRSEHSHPSWLATQAKAKAQHSETAMYSDPYEIGLFLSRCWGVNKFREMETDSARMQVAFLRLKHKDACYCVDVVSV</sequence>